<dbReference type="InterPro" id="IPR000914">
    <property type="entry name" value="SBP_5_dom"/>
</dbReference>
<dbReference type="GO" id="GO:1904680">
    <property type="term" value="F:peptide transmembrane transporter activity"/>
    <property type="evidence" value="ECO:0007669"/>
    <property type="project" value="TreeGrafter"/>
</dbReference>
<evidence type="ECO:0000256" key="4">
    <source>
        <dbReference type="ARBA" id="ARBA00022729"/>
    </source>
</evidence>
<evidence type="ECO:0000256" key="5">
    <source>
        <dbReference type="ARBA" id="ARBA00022856"/>
    </source>
</evidence>
<dbReference type="GO" id="GO:0030288">
    <property type="term" value="C:outer membrane-bounded periplasmic space"/>
    <property type="evidence" value="ECO:0007669"/>
    <property type="project" value="UniProtKB-ARBA"/>
</dbReference>
<feature type="domain" description="Solute-binding protein family 5" evidence="7">
    <location>
        <begin position="77"/>
        <end position="464"/>
    </location>
</feature>
<gene>
    <name evidence="8" type="ORF">FC91_GL000219</name>
</gene>
<evidence type="ECO:0000259" key="7">
    <source>
        <dbReference type="Pfam" id="PF00496"/>
    </source>
</evidence>
<dbReference type="FunFam" id="3.90.76.10:FF:000001">
    <property type="entry name" value="Oligopeptide ABC transporter substrate-binding protein"/>
    <property type="match status" value="1"/>
</dbReference>
<evidence type="ECO:0000256" key="2">
    <source>
        <dbReference type="ARBA" id="ARBA00005695"/>
    </source>
</evidence>
<dbReference type="PANTHER" id="PTHR30290">
    <property type="entry name" value="PERIPLASMIC BINDING COMPONENT OF ABC TRANSPORTER"/>
    <property type="match status" value="1"/>
</dbReference>
<dbReference type="Gene3D" id="3.90.76.10">
    <property type="entry name" value="Dipeptide-binding Protein, Domain 1"/>
    <property type="match status" value="1"/>
</dbReference>
<dbReference type="AlphaFoldDB" id="A0A0R1XFD0"/>
<dbReference type="PIRSF" id="PIRSF002741">
    <property type="entry name" value="MppA"/>
    <property type="match status" value="1"/>
</dbReference>
<evidence type="ECO:0000256" key="3">
    <source>
        <dbReference type="ARBA" id="ARBA00022448"/>
    </source>
</evidence>
<dbReference type="Gene3D" id="3.10.105.10">
    <property type="entry name" value="Dipeptide-binding Protein, Domain 3"/>
    <property type="match status" value="1"/>
</dbReference>
<dbReference type="InterPro" id="IPR030678">
    <property type="entry name" value="Peptide/Ni-bd"/>
</dbReference>
<keyword evidence="3" id="KW-0813">Transport</keyword>
<protein>
    <submittedName>
        <fullName evidence="8">ABC-type oligopeptide transport system, periplasmic component</fullName>
    </submittedName>
</protein>
<accession>A0A0R1XFD0</accession>
<dbReference type="InterPro" id="IPR039424">
    <property type="entry name" value="SBP_5"/>
</dbReference>
<dbReference type="GO" id="GO:0015833">
    <property type="term" value="P:peptide transport"/>
    <property type="evidence" value="ECO:0007669"/>
    <property type="project" value="UniProtKB-KW"/>
</dbReference>
<keyword evidence="4 6" id="KW-0732">Signal</keyword>
<dbReference type="Pfam" id="PF00496">
    <property type="entry name" value="SBP_bac_5"/>
    <property type="match status" value="1"/>
</dbReference>
<reference evidence="8 9" key="1">
    <citation type="journal article" date="2015" name="Genome Announc.">
        <title>Expanding the biotechnology potential of lactobacilli through comparative genomics of 213 strains and associated genera.</title>
        <authorList>
            <person name="Sun Z."/>
            <person name="Harris H.M."/>
            <person name="McCann A."/>
            <person name="Guo C."/>
            <person name="Argimon S."/>
            <person name="Zhang W."/>
            <person name="Yang X."/>
            <person name="Jeffery I.B."/>
            <person name="Cooney J.C."/>
            <person name="Kagawa T.F."/>
            <person name="Liu W."/>
            <person name="Song Y."/>
            <person name="Salvetti E."/>
            <person name="Wrobel A."/>
            <person name="Rasinkangas P."/>
            <person name="Parkhill J."/>
            <person name="Rea M.C."/>
            <person name="O'Sullivan O."/>
            <person name="Ritari J."/>
            <person name="Douillard F.P."/>
            <person name="Paul Ross R."/>
            <person name="Yang R."/>
            <person name="Briner A.E."/>
            <person name="Felis G.E."/>
            <person name="de Vos W.M."/>
            <person name="Barrangou R."/>
            <person name="Klaenhammer T.R."/>
            <person name="Caufield P.W."/>
            <person name="Cui Y."/>
            <person name="Zhang H."/>
            <person name="O'Toole P.W."/>
        </authorList>
    </citation>
    <scope>NUCLEOTIDE SEQUENCE [LARGE SCALE GENOMIC DNA]</scope>
    <source>
        <strain evidence="8 9">DSM 16991</strain>
    </source>
</reference>
<comment type="caution">
    <text evidence="8">The sequence shown here is derived from an EMBL/GenBank/DDBJ whole genome shotgun (WGS) entry which is preliminary data.</text>
</comment>
<dbReference type="Gene3D" id="3.40.190.10">
    <property type="entry name" value="Periplasmic binding protein-like II"/>
    <property type="match status" value="1"/>
</dbReference>
<feature type="signal peptide" evidence="6">
    <location>
        <begin position="1"/>
        <end position="27"/>
    </location>
</feature>
<dbReference type="eggNOG" id="COG4166">
    <property type="taxonomic scope" value="Bacteria"/>
</dbReference>
<keyword evidence="5" id="KW-0653">Protein transport</keyword>
<dbReference type="EMBL" id="AZFW01000084">
    <property type="protein sequence ID" value="KRM26150.1"/>
    <property type="molecule type" value="Genomic_DNA"/>
</dbReference>
<dbReference type="PATRIC" id="fig|1122147.4.peg.229"/>
<keyword evidence="5" id="KW-0571">Peptide transport</keyword>
<evidence type="ECO:0000256" key="1">
    <source>
        <dbReference type="ARBA" id="ARBA00004196"/>
    </source>
</evidence>
<evidence type="ECO:0000313" key="9">
    <source>
        <dbReference type="Proteomes" id="UP000050949"/>
    </source>
</evidence>
<evidence type="ECO:0000256" key="6">
    <source>
        <dbReference type="SAM" id="SignalP"/>
    </source>
</evidence>
<dbReference type="FunFam" id="3.10.105.10:FF:000001">
    <property type="entry name" value="Oligopeptide ABC transporter, oligopeptide-binding protein"/>
    <property type="match status" value="1"/>
</dbReference>
<comment type="similarity">
    <text evidence="2">Belongs to the bacterial solute-binding protein 5 family.</text>
</comment>
<dbReference type="SUPFAM" id="SSF53850">
    <property type="entry name" value="Periplasmic binding protein-like II"/>
    <property type="match status" value="1"/>
</dbReference>
<feature type="chain" id="PRO_5006413234" evidence="6">
    <location>
        <begin position="28"/>
        <end position="544"/>
    </location>
</feature>
<dbReference type="GO" id="GO:0043190">
    <property type="term" value="C:ATP-binding cassette (ABC) transporter complex"/>
    <property type="evidence" value="ECO:0007669"/>
    <property type="project" value="InterPro"/>
</dbReference>
<comment type="subcellular location">
    <subcellularLocation>
        <location evidence="1">Cell envelope</location>
    </subcellularLocation>
</comment>
<dbReference type="CDD" id="cd08504">
    <property type="entry name" value="PBP2_OppA"/>
    <property type="match status" value="1"/>
</dbReference>
<sequence>MMSLKKWVVLSAAGSALLLAGCQNAKADNTNAAGATWSRMEKDNITSMDPSKAVDGISAQAITDTMEGLYRYGGTDLQPGLAKSIVKPTHQGTVYTFKLRSAKWSNGDPVTAQDFVYGWRRTIDPKTKSQYTYLYTGIKNADAIMAGKKKPATLGVKALDQHTFQVTLDHPIPYFNTMLASFFFYPENAKVIAKYGKQYGTKASTLVSNGPYILKNWNGSSTSWQEVKNPTYWNAKKVHIKQINVTAIKDASTAMNLFQSGKLDDAIISGDQAAQAKAMPDYKGLKQTATTYLQLNEKTEPAFKNTKIRQAISHALDRDEFIKKVLQNGSVAATGFTPIGLAKDPTTGKDFNQEAAATTKQYSTHDTALAKKLWTDGLAETGKKSITTTLLVGDGTSDKKTAEYIQNALETALPGMHVNVSAVPAKTKQDREFSGDFGMDLSGWIADFPDPITFLDCMTSDNTYNQGKWSNAQYDKLIKESKTTYATQPAKRWQVLLQAQKLLTQEQGMIPLYQTVEAHLVNKKISGMTYGPTNYYNFVGAKIK</sequence>
<name>A0A0R1XFD0_9LACO</name>
<dbReference type="PANTHER" id="PTHR30290:SF10">
    <property type="entry name" value="PERIPLASMIC OLIGOPEPTIDE-BINDING PROTEIN-RELATED"/>
    <property type="match status" value="1"/>
</dbReference>
<dbReference type="PROSITE" id="PS51257">
    <property type="entry name" value="PROKAR_LIPOPROTEIN"/>
    <property type="match status" value="1"/>
</dbReference>
<dbReference type="Proteomes" id="UP000050949">
    <property type="component" value="Unassembled WGS sequence"/>
</dbReference>
<organism evidence="8 9">
    <name type="scientific">Schleiferilactobacillus harbinensis DSM 16991</name>
    <dbReference type="NCBI Taxonomy" id="1122147"/>
    <lineage>
        <taxon>Bacteria</taxon>
        <taxon>Bacillati</taxon>
        <taxon>Bacillota</taxon>
        <taxon>Bacilli</taxon>
        <taxon>Lactobacillales</taxon>
        <taxon>Lactobacillaceae</taxon>
        <taxon>Schleiferilactobacillus</taxon>
    </lineage>
</organism>
<proteinExistence type="inferred from homology"/>
<evidence type="ECO:0000313" key="8">
    <source>
        <dbReference type="EMBL" id="KRM26150.1"/>
    </source>
</evidence>